<feature type="transmembrane region" description="Helical" evidence="1">
    <location>
        <begin position="31"/>
        <end position="50"/>
    </location>
</feature>
<dbReference type="EMBL" id="FXAZ01000006">
    <property type="protein sequence ID" value="SMG55532.1"/>
    <property type="molecule type" value="Genomic_DNA"/>
</dbReference>
<evidence type="ECO:0000313" key="3">
    <source>
        <dbReference type="Proteomes" id="UP000193834"/>
    </source>
</evidence>
<protein>
    <submittedName>
        <fullName evidence="2">Uncharacterized protein</fullName>
    </submittedName>
</protein>
<sequence>MKNRKGIITALVILAAFALIGTPLLNESPETYLISVVISVLMVLLALYLRKRIKNKLLYGHIAAALLLIFLWYMNHFTNTNVSYLAVVILVLFIWMFYFLSKKNDDR</sequence>
<keyword evidence="3" id="KW-1185">Reference proteome</keyword>
<feature type="transmembrane region" description="Helical" evidence="1">
    <location>
        <begin position="57"/>
        <end position="75"/>
    </location>
</feature>
<dbReference type="RefSeq" id="WP_085497121.1">
    <property type="nucleotide sequence ID" value="NZ_FXAZ01000006.1"/>
</dbReference>
<dbReference type="AlphaFoldDB" id="A0A1X7LQK1"/>
<gene>
    <name evidence="2" type="ORF">SAMN06295960_3939</name>
</gene>
<organism evidence="2 3">
    <name type="scientific">Paenibacillus aquistagni</name>
    <dbReference type="NCBI Taxonomy" id="1852522"/>
    <lineage>
        <taxon>Bacteria</taxon>
        <taxon>Bacillati</taxon>
        <taxon>Bacillota</taxon>
        <taxon>Bacilli</taxon>
        <taxon>Bacillales</taxon>
        <taxon>Paenibacillaceae</taxon>
        <taxon>Paenibacillus</taxon>
    </lineage>
</organism>
<evidence type="ECO:0000256" key="1">
    <source>
        <dbReference type="SAM" id="Phobius"/>
    </source>
</evidence>
<reference evidence="2 3" key="1">
    <citation type="submission" date="2017-04" db="EMBL/GenBank/DDBJ databases">
        <authorList>
            <person name="Afonso C.L."/>
            <person name="Miller P.J."/>
            <person name="Scott M.A."/>
            <person name="Spackman E."/>
            <person name="Goraichik I."/>
            <person name="Dimitrov K.M."/>
            <person name="Suarez D.L."/>
            <person name="Swayne D.E."/>
        </authorList>
    </citation>
    <scope>NUCLEOTIDE SEQUENCE [LARGE SCALE GENOMIC DNA]</scope>
    <source>
        <strain evidence="2 3">11</strain>
    </source>
</reference>
<keyword evidence="1" id="KW-0812">Transmembrane</keyword>
<feature type="transmembrane region" description="Helical" evidence="1">
    <location>
        <begin position="7"/>
        <end position="25"/>
    </location>
</feature>
<proteinExistence type="predicted"/>
<keyword evidence="1" id="KW-1133">Transmembrane helix</keyword>
<name>A0A1X7LQK1_9BACL</name>
<dbReference type="OrthoDB" id="9900447at2"/>
<feature type="transmembrane region" description="Helical" evidence="1">
    <location>
        <begin position="81"/>
        <end position="100"/>
    </location>
</feature>
<dbReference type="Proteomes" id="UP000193834">
    <property type="component" value="Unassembled WGS sequence"/>
</dbReference>
<accession>A0A1X7LQK1</accession>
<evidence type="ECO:0000313" key="2">
    <source>
        <dbReference type="EMBL" id="SMG55532.1"/>
    </source>
</evidence>
<keyword evidence="1" id="KW-0472">Membrane</keyword>